<organism evidence="2 3">
    <name type="scientific">Austropuccinia psidii MF-1</name>
    <dbReference type="NCBI Taxonomy" id="1389203"/>
    <lineage>
        <taxon>Eukaryota</taxon>
        <taxon>Fungi</taxon>
        <taxon>Dikarya</taxon>
        <taxon>Basidiomycota</taxon>
        <taxon>Pucciniomycotina</taxon>
        <taxon>Pucciniomycetes</taxon>
        <taxon>Pucciniales</taxon>
        <taxon>Sphaerophragmiaceae</taxon>
        <taxon>Austropuccinia</taxon>
    </lineage>
</organism>
<accession>A0A9Q3II98</accession>
<dbReference type="OrthoDB" id="7696924at2759"/>
<dbReference type="InterPro" id="IPR013103">
    <property type="entry name" value="RVT_2"/>
</dbReference>
<reference evidence="2" key="1">
    <citation type="submission" date="2021-03" db="EMBL/GenBank/DDBJ databases">
        <title>Draft genome sequence of rust myrtle Austropuccinia psidii MF-1, a brazilian biotype.</title>
        <authorList>
            <person name="Quecine M.C."/>
            <person name="Pachon D.M.R."/>
            <person name="Bonatelli M.L."/>
            <person name="Correr F.H."/>
            <person name="Franceschini L.M."/>
            <person name="Leite T.F."/>
            <person name="Margarido G.R.A."/>
            <person name="Almeida C.A."/>
            <person name="Ferrarezi J.A."/>
            <person name="Labate C.A."/>
        </authorList>
    </citation>
    <scope>NUCLEOTIDE SEQUENCE</scope>
    <source>
        <strain evidence="2">MF-1</strain>
    </source>
</reference>
<dbReference type="Pfam" id="PF07727">
    <property type="entry name" value="RVT_2"/>
    <property type="match status" value="1"/>
</dbReference>
<dbReference type="EMBL" id="AVOT02046295">
    <property type="protein sequence ID" value="MBW0541617.1"/>
    <property type="molecule type" value="Genomic_DNA"/>
</dbReference>
<sequence>MIDSLPSITDMEIPTNITEAKELNWTKWEAAIQWELNSFSDMNVWTPVEKQGGMKIIKTKFIFELKWKGNPEELVYKTRLVARGFCQQYRIYCEHTYAPTASLTSLRLLLAMELKNGWRTATFDVSVAYLHSPIAEMIFVESPVEFQPGWQGKVMKLKKEMYGLKQAGH</sequence>
<protein>
    <recommendedName>
        <fullName evidence="1">Reverse transcriptase Ty1/copia-type domain-containing protein</fullName>
    </recommendedName>
</protein>
<feature type="domain" description="Reverse transcriptase Ty1/copia-type" evidence="1">
    <location>
        <begin position="43"/>
        <end position="168"/>
    </location>
</feature>
<name>A0A9Q3II98_9BASI</name>
<gene>
    <name evidence="2" type="ORF">O181_081332</name>
</gene>
<dbReference type="AlphaFoldDB" id="A0A9Q3II98"/>
<proteinExistence type="predicted"/>
<keyword evidence="3" id="KW-1185">Reference proteome</keyword>
<comment type="caution">
    <text evidence="2">The sequence shown here is derived from an EMBL/GenBank/DDBJ whole genome shotgun (WGS) entry which is preliminary data.</text>
</comment>
<evidence type="ECO:0000313" key="3">
    <source>
        <dbReference type="Proteomes" id="UP000765509"/>
    </source>
</evidence>
<evidence type="ECO:0000313" key="2">
    <source>
        <dbReference type="EMBL" id="MBW0541617.1"/>
    </source>
</evidence>
<evidence type="ECO:0000259" key="1">
    <source>
        <dbReference type="Pfam" id="PF07727"/>
    </source>
</evidence>
<dbReference type="Proteomes" id="UP000765509">
    <property type="component" value="Unassembled WGS sequence"/>
</dbReference>